<evidence type="ECO:0000259" key="11">
    <source>
        <dbReference type="Pfam" id="PF04406"/>
    </source>
</evidence>
<dbReference type="Gene3D" id="1.10.10.10">
    <property type="entry name" value="Winged helix-like DNA-binding domain superfamily/Winged helix DNA-binding domain"/>
    <property type="match status" value="1"/>
</dbReference>
<dbReference type="Pfam" id="PF21180">
    <property type="entry name" value="TOP6A-Spo11_Toprim"/>
    <property type="match status" value="1"/>
</dbReference>
<evidence type="ECO:0000259" key="12">
    <source>
        <dbReference type="Pfam" id="PF21180"/>
    </source>
</evidence>
<evidence type="ECO:0000256" key="6">
    <source>
        <dbReference type="ARBA" id="ARBA00022842"/>
    </source>
</evidence>
<comment type="catalytic activity">
    <reaction evidence="1 10">
        <text>ATP-dependent breakage, passage and rejoining of double-stranded DNA.</text>
        <dbReference type="EC" id="5.6.2.2"/>
    </reaction>
</comment>
<protein>
    <recommendedName>
        <fullName evidence="4">DNA topoisomerase (ATP-hydrolyzing)</fullName>
        <ecNumber evidence="4">5.6.2.2</ecNumber>
    </recommendedName>
</protein>
<dbReference type="GO" id="GO:0046872">
    <property type="term" value="F:metal ion binding"/>
    <property type="evidence" value="ECO:0007669"/>
    <property type="project" value="UniProtKB-KW"/>
</dbReference>
<evidence type="ECO:0000256" key="5">
    <source>
        <dbReference type="ARBA" id="ARBA00022723"/>
    </source>
</evidence>
<feature type="domain" description="Spo11/DNA topoisomerase VI subunit A N-terminal" evidence="11">
    <location>
        <begin position="31"/>
        <end position="91"/>
    </location>
</feature>
<organism evidence="13 14">
    <name type="scientific">Starmerella bacillaris</name>
    <name type="common">Yeast</name>
    <name type="synonym">Candida zemplinina</name>
    <dbReference type="NCBI Taxonomy" id="1247836"/>
    <lineage>
        <taxon>Eukaryota</taxon>
        <taxon>Fungi</taxon>
        <taxon>Dikarya</taxon>
        <taxon>Ascomycota</taxon>
        <taxon>Saccharomycotina</taxon>
        <taxon>Dipodascomycetes</taxon>
        <taxon>Dipodascales</taxon>
        <taxon>Trichomonascaceae</taxon>
        <taxon>Starmerella</taxon>
    </lineage>
</organism>
<comment type="cofactor">
    <cofactor evidence="2">
        <name>Mg(2+)</name>
        <dbReference type="ChEBI" id="CHEBI:18420"/>
    </cofactor>
</comment>
<dbReference type="EC" id="5.6.2.2" evidence="4"/>
<dbReference type="PANTHER" id="PTHR10848:SF0">
    <property type="entry name" value="MEIOTIC RECOMBINATION PROTEIN SPO11"/>
    <property type="match status" value="1"/>
</dbReference>
<dbReference type="InterPro" id="IPR036078">
    <property type="entry name" value="Spo11/TopoVI_A_sf"/>
</dbReference>
<proteinExistence type="inferred from homology"/>
<keyword evidence="5" id="KW-0479">Metal-binding</keyword>
<dbReference type="InterPro" id="IPR002815">
    <property type="entry name" value="Spo11/TopoVI_A"/>
</dbReference>
<gene>
    <name evidence="13" type="ORF">DASB73_026900</name>
</gene>
<dbReference type="InterPro" id="IPR036388">
    <property type="entry name" value="WH-like_DNA-bd_sf"/>
</dbReference>
<comment type="caution">
    <text evidence="13">The sequence shown here is derived from an EMBL/GenBank/DDBJ whole genome shotgun (WGS) entry which is preliminary data.</text>
</comment>
<dbReference type="AlphaFoldDB" id="A0AAV5RL76"/>
<evidence type="ECO:0000256" key="3">
    <source>
        <dbReference type="ARBA" id="ARBA00006559"/>
    </source>
</evidence>
<dbReference type="GO" id="GO:0007131">
    <property type="term" value="P:reciprocal meiotic recombination"/>
    <property type="evidence" value="ECO:0007669"/>
    <property type="project" value="TreeGrafter"/>
</dbReference>
<evidence type="ECO:0000256" key="7">
    <source>
        <dbReference type="ARBA" id="ARBA00023029"/>
    </source>
</evidence>
<evidence type="ECO:0000256" key="9">
    <source>
        <dbReference type="ARBA" id="ARBA00023235"/>
    </source>
</evidence>
<dbReference type="Gene3D" id="3.40.1360.10">
    <property type="match status" value="1"/>
</dbReference>
<dbReference type="PRINTS" id="PR01550">
    <property type="entry name" value="TOP6AFAMILY"/>
</dbReference>
<name>A0AAV5RL76_STABA</name>
<dbReference type="Proteomes" id="UP001362899">
    <property type="component" value="Unassembled WGS sequence"/>
</dbReference>
<dbReference type="GO" id="GO:0000228">
    <property type="term" value="C:nuclear chromosome"/>
    <property type="evidence" value="ECO:0007669"/>
    <property type="project" value="TreeGrafter"/>
</dbReference>
<evidence type="ECO:0000256" key="8">
    <source>
        <dbReference type="ARBA" id="ARBA00023125"/>
    </source>
</evidence>
<accession>A0AAV5RL76</accession>
<reference evidence="13 14" key="1">
    <citation type="journal article" date="2023" name="Elife">
        <title>Identification of key yeast species and microbe-microbe interactions impacting larval growth of Drosophila in the wild.</title>
        <authorList>
            <person name="Mure A."/>
            <person name="Sugiura Y."/>
            <person name="Maeda R."/>
            <person name="Honda K."/>
            <person name="Sakurai N."/>
            <person name="Takahashi Y."/>
            <person name="Watada M."/>
            <person name="Katoh T."/>
            <person name="Gotoh A."/>
            <person name="Gotoh Y."/>
            <person name="Taniguchi I."/>
            <person name="Nakamura K."/>
            <person name="Hayashi T."/>
            <person name="Katayama T."/>
            <person name="Uemura T."/>
            <person name="Hattori Y."/>
        </authorList>
    </citation>
    <scope>NUCLEOTIDE SEQUENCE [LARGE SCALE GENOMIC DNA]</scope>
    <source>
        <strain evidence="13 14">SB-73</strain>
    </source>
</reference>
<evidence type="ECO:0000256" key="1">
    <source>
        <dbReference type="ARBA" id="ARBA00000185"/>
    </source>
</evidence>
<dbReference type="PROSITE" id="PS52041">
    <property type="entry name" value="TOPO_IIB"/>
    <property type="match status" value="1"/>
</dbReference>
<keyword evidence="14" id="KW-1185">Reference proteome</keyword>
<comment type="similarity">
    <text evidence="3 10">Belongs to the TOP6A family.</text>
</comment>
<evidence type="ECO:0000313" key="13">
    <source>
        <dbReference type="EMBL" id="GMM51727.1"/>
    </source>
</evidence>
<dbReference type="GO" id="GO:0003677">
    <property type="term" value="F:DNA binding"/>
    <property type="evidence" value="ECO:0007669"/>
    <property type="project" value="UniProtKB-UniRule"/>
</dbReference>
<evidence type="ECO:0000256" key="4">
    <source>
        <dbReference type="ARBA" id="ARBA00012895"/>
    </source>
</evidence>
<evidence type="ECO:0000313" key="14">
    <source>
        <dbReference type="Proteomes" id="UP001362899"/>
    </source>
</evidence>
<dbReference type="GO" id="GO:0005524">
    <property type="term" value="F:ATP binding"/>
    <property type="evidence" value="ECO:0007669"/>
    <property type="project" value="InterPro"/>
</dbReference>
<dbReference type="GO" id="GO:0000706">
    <property type="term" value="P:meiotic DNA double-strand break processing"/>
    <property type="evidence" value="ECO:0007669"/>
    <property type="project" value="TreeGrafter"/>
</dbReference>
<dbReference type="InterPro" id="IPR034136">
    <property type="entry name" value="TOPRIM_Topo6A/Spo11"/>
</dbReference>
<evidence type="ECO:0000256" key="2">
    <source>
        <dbReference type="ARBA" id="ARBA00001946"/>
    </source>
</evidence>
<dbReference type="SUPFAM" id="SSF56726">
    <property type="entry name" value="DNA topoisomerase IV, alpha subunit"/>
    <property type="match status" value="1"/>
</dbReference>
<keyword evidence="8 10" id="KW-0238">DNA-binding</keyword>
<keyword evidence="9 10" id="KW-0413">Isomerase</keyword>
<keyword evidence="6" id="KW-0460">Magnesium</keyword>
<feature type="active site" description="O-(5'-phospho-DNA)-tyrosine intermediate" evidence="10">
    <location>
        <position position="59"/>
    </location>
</feature>
<dbReference type="CDD" id="cd00223">
    <property type="entry name" value="TOPRIM_TopoIIB_SPO"/>
    <property type="match status" value="1"/>
</dbReference>
<evidence type="ECO:0000256" key="10">
    <source>
        <dbReference type="PROSITE-ProRule" id="PRU01385"/>
    </source>
</evidence>
<dbReference type="InterPro" id="IPR013049">
    <property type="entry name" value="Spo11/TopoVI_A_N"/>
</dbReference>
<dbReference type="GO" id="GO:0042138">
    <property type="term" value="P:meiotic DNA double-strand break formation"/>
    <property type="evidence" value="ECO:0007669"/>
    <property type="project" value="TreeGrafter"/>
</dbReference>
<dbReference type="PANTHER" id="PTHR10848">
    <property type="entry name" value="MEIOTIC RECOMBINATION PROTEIN SPO11"/>
    <property type="match status" value="1"/>
</dbReference>
<dbReference type="EMBL" id="BTGC01000008">
    <property type="protein sequence ID" value="GMM51727.1"/>
    <property type="molecule type" value="Genomic_DNA"/>
</dbReference>
<dbReference type="GO" id="GO:0003918">
    <property type="term" value="F:DNA topoisomerase type II (double strand cut, ATP-hydrolyzing) activity"/>
    <property type="evidence" value="ECO:0007669"/>
    <property type="project" value="UniProtKB-UniRule"/>
</dbReference>
<keyword evidence="7 10" id="KW-0799">Topoisomerase</keyword>
<dbReference type="Pfam" id="PF04406">
    <property type="entry name" value="TP6A_N"/>
    <property type="match status" value="1"/>
</dbReference>
<feature type="domain" description="Topoisomerase 6 subunit A/Spo11 TOPRIM" evidence="12">
    <location>
        <begin position="143"/>
        <end position="304"/>
    </location>
</feature>
<sequence>MYFKQISDMDYSTRVQRLFEFPGRSVKESENFALLLRVCSIILDNMKHNKVVPVRDVYYQDVAFFKSQNQVVNAVERLCLMFRVSRETMNITQSPNGLIIVGNFSMSIAFENGQVEELKEKYTVSLIPVEKIMHINCSKIPRFVLVVEKEAVFAHLNGKLPDGILITGKGFPDHATRRLLNAISVTYPSAPIFGLVDSDPHGILILRTYEQGAKQEFDTDYMRPLKIMYLGVYILDLALDPKSSEFLVNLTPNDIRVAMSTLRKSWIHEPKYYLQKRELQRGLFMRMKGEMNILESSDSSKLAEYVKMGISKYMHDKPFEEMQSKSIIGYKRKCRPLFVD</sequence>